<organism evidence="2">
    <name type="scientific">marine sediment metagenome</name>
    <dbReference type="NCBI Taxonomy" id="412755"/>
    <lineage>
        <taxon>unclassified sequences</taxon>
        <taxon>metagenomes</taxon>
        <taxon>ecological metagenomes</taxon>
    </lineage>
</organism>
<dbReference type="Pfam" id="PF20736">
    <property type="entry name" value="Glyco_hydro127M"/>
    <property type="match status" value="1"/>
</dbReference>
<accession>X1M8M5</accession>
<protein>
    <recommendedName>
        <fullName evidence="1">Non-reducing end beta-L-arabinofuranosidase-like GH127 middle domain-containing protein</fullName>
    </recommendedName>
</protein>
<sequence>MLKYRDKGLTVIQQTRYPLDGNIQLQFIADKPVNLVVKIRRPHWASDDVELTVNGKAYT</sequence>
<name>X1M8M5_9ZZZZ</name>
<feature type="non-terminal residue" evidence="2">
    <location>
        <position position="59"/>
    </location>
</feature>
<dbReference type="EMBL" id="BARV01006308">
    <property type="protein sequence ID" value="GAI11035.1"/>
    <property type="molecule type" value="Genomic_DNA"/>
</dbReference>
<reference evidence="2" key="1">
    <citation type="journal article" date="2014" name="Front. Microbiol.">
        <title>High frequency of phylogenetically diverse reductive dehalogenase-homologous genes in deep subseafloor sedimentary metagenomes.</title>
        <authorList>
            <person name="Kawai M."/>
            <person name="Futagami T."/>
            <person name="Toyoda A."/>
            <person name="Takaki Y."/>
            <person name="Nishi S."/>
            <person name="Hori S."/>
            <person name="Arai W."/>
            <person name="Tsubouchi T."/>
            <person name="Morono Y."/>
            <person name="Uchiyama I."/>
            <person name="Ito T."/>
            <person name="Fujiyama A."/>
            <person name="Inagaki F."/>
            <person name="Takami H."/>
        </authorList>
    </citation>
    <scope>NUCLEOTIDE SEQUENCE</scope>
    <source>
        <strain evidence="2">Expedition CK06-06</strain>
    </source>
</reference>
<evidence type="ECO:0000259" key="1">
    <source>
        <dbReference type="Pfam" id="PF20736"/>
    </source>
</evidence>
<gene>
    <name evidence="2" type="ORF">S06H3_12917</name>
</gene>
<feature type="domain" description="Non-reducing end beta-L-arabinofuranosidase-like GH127 middle" evidence="1">
    <location>
        <begin position="3"/>
        <end position="57"/>
    </location>
</feature>
<dbReference type="AlphaFoldDB" id="X1M8M5"/>
<evidence type="ECO:0000313" key="2">
    <source>
        <dbReference type="EMBL" id="GAI11035.1"/>
    </source>
</evidence>
<comment type="caution">
    <text evidence="2">The sequence shown here is derived from an EMBL/GenBank/DDBJ whole genome shotgun (WGS) entry which is preliminary data.</text>
</comment>
<proteinExistence type="predicted"/>
<dbReference type="InterPro" id="IPR049046">
    <property type="entry name" value="Beta-AFase-like_GH127_middle"/>
</dbReference>